<organism evidence="1">
    <name type="scientific">marine sediment metagenome</name>
    <dbReference type="NCBI Taxonomy" id="412755"/>
    <lineage>
        <taxon>unclassified sequences</taxon>
        <taxon>metagenomes</taxon>
        <taxon>ecological metagenomes</taxon>
    </lineage>
</organism>
<dbReference type="AlphaFoldDB" id="A0A0F9DS30"/>
<evidence type="ECO:0000313" key="1">
    <source>
        <dbReference type="EMBL" id="KKL56541.1"/>
    </source>
</evidence>
<dbReference type="EMBL" id="LAZR01030459">
    <property type="protein sequence ID" value="KKL56541.1"/>
    <property type="molecule type" value="Genomic_DNA"/>
</dbReference>
<comment type="caution">
    <text evidence="1">The sequence shown here is derived from an EMBL/GenBank/DDBJ whole genome shotgun (WGS) entry which is preliminary data.</text>
</comment>
<proteinExistence type="predicted"/>
<reference evidence="1" key="1">
    <citation type="journal article" date="2015" name="Nature">
        <title>Complex archaea that bridge the gap between prokaryotes and eukaryotes.</title>
        <authorList>
            <person name="Spang A."/>
            <person name="Saw J.H."/>
            <person name="Jorgensen S.L."/>
            <person name="Zaremba-Niedzwiedzka K."/>
            <person name="Martijn J."/>
            <person name="Lind A.E."/>
            <person name="van Eijk R."/>
            <person name="Schleper C."/>
            <person name="Guy L."/>
            <person name="Ettema T.J."/>
        </authorList>
    </citation>
    <scope>NUCLEOTIDE SEQUENCE</scope>
</reference>
<gene>
    <name evidence="1" type="ORF">LCGC14_2244380</name>
</gene>
<protein>
    <submittedName>
        <fullName evidence="1">Uncharacterized protein</fullName>
    </submittedName>
</protein>
<name>A0A0F9DS30_9ZZZZ</name>
<accession>A0A0F9DS30</accession>
<sequence>MNEIKIKIKSEMKEGSFLYEINVLIKEMKNKGLYGPYLIISTLEIELKAKQILYDMVFISEFKRILEKREILDWNGWKYSNELDEARELEPNLLILRQCSKEDLRHFNENKIKIEIKEIKEKLDKINEIIRLL</sequence>